<comment type="caution">
    <text evidence="7">The sequence shown here is derived from an EMBL/GenBank/DDBJ whole genome shotgun (WGS) entry which is preliminary data.</text>
</comment>
<evidence type="ECO:0000313" key="8">
    <source>
        <dbReference type="Proteomes" id="UP000703038"/>
    </source>
</evidence>
<dbReference type="RefSeq" id="WP_204869806.1">
    <property type="nucleotide sequence ID" value="NZ_JAFBBK010000001.1"/>
</dbReference>
<reference evidence="7 8" key="1">
    <citation type="submission" date="2021-01" db="EMBL/GenBank/DDBJ databases">
        <title>Genomics of switchgrass bacterial isolates.</title>
        <authorList>
            <person name="Shade A."/>
        </authorList>
    </citation>
    <scope>NUCLEOTIDE SEQUENCE [LARGE SCALE GENOMIC DNA]</scope>
    <source>
        <strain evidence="7 8">PvP111</strain>
    </source>
</reference>
<dbReference type="InterPro" id="IPR003339">
    <property type="entry name" value="ABC/ECF_trnsptr_transmembrane"/>
</dbReference>
<keyword evidence="5 6" id="KW-0472">Membrane</keyword>
<comment type="subcellular location">
    <subcellularLocation>
        <location evidence="1">Cell membrane</location>
        <topology evidence="1">Multi-pass membrane protein</topology>
    </subcellularLocation>
</comment>
<accession>A0ABS2KYZ6</accession>
<evidence type="ECO:0000256" key="1">
    <source>
        <dbReference type="ARBA" id="ARBA00004651"/>
    </source>
</evidence>
<dbReference type="Proteomes" id="UP000703038">
    <property type="component" value="Unassembled WGS sequence"/>
</dbReference>
<protein>
    <submittedName>
        <fullName evidence="7">Cobalt/nickel transport system permease protein</fullName>
    </submittedName>
</protein>
<keyword evidence="4 6" id="KW-1133">Transmembrane helix</keyword>
<feature type="transmembrane region" description="Helical" evidence="6">
    <location>
        <begin position="230"/>
        <end position="248"/>
    </location>
</feature>
<evidence type="ECO:0000256" key="6">
    <source>
        <dbReference type="SAM" id="Phobius"/>
    </source>
</evidence>
<dbReference type="NCBIfam" id="TIGR02454">
    <property type="entry name" value="ECF_T_CbiQ"/>
    <property type="match status" value="1"/>
</dbReference>
<name>A0ABS2KYZ6_9NOCA</name>
<keyword evidence="3 6" id="KW-0812">Transmembrane</keyword>
<sequence>MQGLAVDDAAWASPWRTRAVGDKAALSLGLVLCALLLPPWPGALIVTVVALGAAVGAARTPLRPVLRALTAPAAFIALGAVSVAVTVTATPDWSVGVTADSARRALEVSGHAIAGTSAVLLLAVTTPMIDILAGLRRLRVPPACIDVAAVMYRFLFVLLSSVRTIRQSQTARLGYSSPRRSLHSAGLLTAAVLIKSWDRASRLEAGLAGREFGDAVSADPVDRQRSSPTFLGAVVVVLGAVVALSLLGHRA</sequence>
<proteinExistence type="predicted"/>
<evidence type="ECO:0000313" key="7">
    <source>
        <dbReference type="EMBL" id="MBM7417160.1"/>
    </source>
</evidence>
<dbReference type="EMBL" id="JAFBBK010000001">
    <property type="protein sequence ID" value="MBM7417160.1"/>
    <property type="molecule type" value="Genomic_DNA"/>
</dbReference>
<dbReference type="PANTHER" id="PTHR43723">
    <property type="entry name" value="COBALT TRANSPORT PROTEIN CBIQ"/>
    <property type="match status" value="1"/>
</dbReference>
<keyword evidence="8" id="KW-1185">Reference proteome</keyword>
<dbReference type="Pfam" id="PF02361">
    <property type="entry name" value="CbiQ"/>
    <property type="match status" value="1"/>
</dbReference>
<evidence type="ECO:0000256" key="2">
    <source>
        <dbReference type="ARBA" id="ARBA00022475"/>
    </source>
</evidence>
<dbReference type="CDD" id="cd16914">
    <property type="entry name" value="EcfT"/>
    <property type="match status" value="1"/>
</dbReference>
<evidence type="ECO:0000256" key="4">
    <source>
        <dbReference type="ARBA" id="ARBA00022989"/>
    </source>
</evidence>
<evidence type="ECO:0000256" key="3">
    <source>
        <dbReference type="ARBA" id="ARBA00022692"/>
    </source>
</evidence>
<feature type="transmembrane region" description="Helical" evidence="6">
    <location>
        <begin position="24"/>
        <end position="57"/>
    </location>
</feature>
<dbReference type="InterPro" id="IPR052770">
    <property type="entry name" value="Cobalt_transport_CbiQ"/>
</dbReference>
<keyword evidence="2" id="KW-1003">Cell membrane</keyword>
<dbReference type="InterPro" id="IPR012809">
    <property type="entry name" value="ECF_CbiQ"/>
</dbReference>
<gene>
    <name evidence="7" type="ORF">JOE42_003893</name>
</gene>
<evidence type="ECO:0000256" key="5">
    <source>
        <dbReference type="ARBA" id="ARBA00023136"/>
    </source>
</evidence>
<organism evidence="7 8">
    <name type="scientific">Rhodococcoides corynebacterioides</name>
    <dbReference type="NCBI Taxonomy" id="53972"/>
    <lineage>
        <taxon>Bacteria</taxon>
        <taxon>Bacillati</taxon>
        <taxon>Actinomycetota</taxon>
        <taxon>Actinomycetes</taxon>
        <taxon>Mycobacteriales</taxon>
        <taxon>Nocardiaceae</taxon>
        <taxon>Rhodococcoides</taxon>
    </lineage>
</organism>
<feature type="transmembrane region" description="Helical" evidence="6">
    <location>
        <begin position="110"/>
        <end position="133"/>
    </location>
</feature>
<dbReference type="PANTHER" id="PTHR43723:SF1">
    <property type="entry name" value="COBALT TRANSPORT PROTEIN CBIQ"/>
    <property type="match status" value="1"/>
</dbReference>
<feature type="transmembrane region" description="Helical" evidence="6">
    <location>
        <begin position="69"/>
        <end position="90"/>
    </location>
</feature>